<evidence type="ECO:0000313" key="3">
    <source>
        <dbReference type="EMBL" id="MFC6788220.1"/>
    </source>
</evidence>
<evidence type="ECO:0000256" key="1">
    <source>
        <dbReference type="SAM" id="Coils"/>
    </source>
</evidence>
<evidence type="ECO:0000313" key="4">
    <source>
        <dbReference type="Proteomes" id="UP001596292"/>
    </source>
</evidence>
<dbReference type="EMBL" id="JBHSWN010000001">
    <property type="protein sequence ID" value="MFC6788220.1"/>
    <property type="molecule type" value="Genomic_DNA"/>
</dbReference>
<feature type="compositionally biased region" description="Basic and acidic residues" evidence="2">
    <location>
        <begin position="12"/>
        <end position="21"/>
    </location>
</feature>
<keyword evidence="1" id="KW-0175">Coiled coil</keyword>
<dbReference type="RefSeq" id="WP_378966006.1">
    <property type="nucleotide sequence ID" value="NZ_JBHSWN010000001.1"/>
</dbReference>
<proteinExistence type="predicted"/>
<sequence length="171" mass="19516">MGSRTGEVAPLEGERTNDRPSLRQLLAPTRHTVERSGVVQLFPEPPVLDSSETEEPNWPAAIELIRDVGARVRQARRYTRDVVEHSQSVIDGAMHRLEETERRLRLAESAARDAHLRAERAELAAQMADARARRAEEEIELNRAKLAEAQMWLKRLYSSVQIEFRDLSEDP</sequence>
<feature type="region of interest" description="Disordered" evidence="2">
    <location>
        <begin position="1"/>
        <end position="23"/>
    </location>
</feature>
<evidence type="ECO:0008006" key="5">
    <source>
        <dbReference type="Google" id="ProtNLM"/>
    </source>
</evidence>
<comment type="caution">
    <text evidence="3">The sequence shown here is derived from an EMBL/GenBank/DDBJ whole genome shotgun (WGS) entry which is preliminary data.</text>
</comment>
<protein>
    <recommendedName>
        <fullName evidence="5">ATPase</fullName>
    </recommendedName>
</protein>
<reference evidence="4" key="1">
    <citation type="journal article" date="2019" name="Int. J. Syst. Evol. Microbiol.">
        <title>The Global Catalogue of Microorganisms (GCM) 10K type strain sequencing project: providing services to taxonomists for standard genome sequencing and annotation.</title>
        <authorList>
            <consortium name="The Broad Institute Genomics Platform"/>
            <consortium name="The Broad Institute Genome Sequencing Center for Infectious Disease"/>
            <person name="Wu L."/>
            <person name="Ma J."/>
        </authorList>
    </citation>
    <scope>NUCLEOTIDE SEQUENCE [LARGE SCALE GENOMIC DNA]</scope>
    <source>
        <strain evidence="4">CCUG 48316</strain>
    </source>
</reference>
<name>A0ABW2BF84_9HYPH</name>
<evidence type="ECO:0000256" key="2">
    <source>
        <dbReference type="SAM" id="MobiDB-lite"/>
    </source>
</evidence>
<organism evidence="3 4">
    <name type="scientific">Methylobacterium komagatae</name>
    <dbReference type="NCBI Taxonomy" id="374425"/>
    <lineage>
        <taxon>Bacteria</taxon>
        <taxon>Pseudomonadati</taxon>
        <taxon>Pseudomonadota</taxon>
        <taxon>Alphaproteobacteria</taxon>
        <taxon>Hyphomicrobiales</taxon>
        <taxon>Methylobacteriaceae</taxon>
        <taxon>Methylobacterium</taxon>
    </lineage>
</organism>
<gene>
    <name evidence="3" type="ORF">ACFQE0_00390</name>
</gene>
<keyword evidence="4" id="KW-1185">Reference proteome</keyword>
<feature type="coiled-coil region" evidence="1">
    <location>
        <begin position="90"/>
        <end position="147"/>
    </location>
</feature>
<accession>A0ABW2BF84</accession>
<dbReference type="Proteomes" id="UP001596292">
    <property type="component" value="Unassembled WGS sequence"/>
</dbReference>